<keyword evidence="2" id="KW-1185">Reference proteome</keyword>
<proteinExistence type="predicted"/>
<evidence type="ECO:0000313" key="2">
    <source>
        <dbReference type="Proteomes" id="UP000000238"/>
    </source>
</evidence>
<dbReference type="EMBL" id="CP000155">
    <property type="protein sequence ID" value="ABC32990.1"/>
    <property type="molecule type" value="Genomic_DNA"/>
</dbReference>
<evidence type="ECO:0000313" key="1">
    <source>
        <dbReference type="EMBL" id="ABC32990.1"/>
    </source>
</evidence>
<dbReference type="KEGG" id="hch:HCH_06344"/>
<sequence length="47" mass="5630">MKIQRALDEHDSSIPPSIRRHYQPVSRFFKAALNRFSPPPRWHEQSD</sequence>
<accession>Q2S8N4</accession>
<dbReference type="Proteomes" id="UP000000238">
    <property type="component" value="Chromosome"/>
</dbReference>
<dbReference type="HOGENOM" id="CLU_3168733_0_0_6"/>
<reference evidence="1 2" key="1">
    <citation type="journal article" date="2005" name="Nucleic Acids Res.">
        <title>Genomic blueprint of Hahella chejuensis, a marine microbe producing an algicidal agent.</title>
        <authorList>
            <person name="Jeong H."/>
            <person name="Yim J.H."/>
            <person name="Lee C."/>
            <person name="Choi S.-H."/>
            <person name="Park Y.K."/>
            <person name="Yoon S.H."/>
            <person name="Hur C.-G."/>
            <person name="Kang H.-Y."/>
            <person name="Kim D."/>
            <person name="Lee H.H."/>
            <person name="Park K.H."/>
            <person name="Park S.-H."/>
            <person name="Park H.-S."/>
            <person name="Lee H.K."/>
            <person name="Oh T.K."/>
            <person name="Kim J.F."/>
        </authorList>
    </citation>
    <scope>NUCLEOTIDE SEQUENCE [LARGE SCALE GENOMIC DNA]</scope>
    <source>
        <strain evidence="1 2">KCTC 2396</strain>
    </source>
</reference>
<dbReference type="STRING" id="349521.HCH_06344"/>
<name>Q2S8N4_HAHCH</name>
<dbReference type="AlphaFoldDB" id="Q2S8N4"/>
<protein>
    <submittedName>
        <fullName evidence="1">Uncharacterized protein</fullName>
    </submittedName>
</protein>
<gene>
    <name evidence="1" type="ordered locus">HCH_06344</name>
</gene>
<organism evidence="1 2">
    <name type="scientific">Hahella chejuensis (strain KCTC 2396)</name>
    <dbReference type="NCBI Taxonomy" id="349521"/>
    <lineage>
        <taxon>Bacteria</taxon>
        <taxon>Pseudomonadati</taxon>
        <taxon>Pseudomonadota</taxon>
        <taxon>Gammaproteobacteria</taxon>
        <taxon>Oceanospirillales</taxon>
        <taxon>Hahellaceae</taxon>
        <taxon>Hahella</taxon>
    </lineage>
</organism>